<proteinExistence type="predicted"/>
<organism evidence="2 3">
    <name type="scientific">Noviherbaspirillum suwonense</name>
    <dbReference type="NCBI Taxonomy" id="1224511"/>
    <lineage>
        <taxon>Bacteria</taxon>
        <taxon>Pseudomonadati</taxon>
        <taxon>Pseudomonadota</taxon>
        <taxon>Betaproteobacteria</taxon>
        <taxon>Burkholderiales</taxon>
        <taxon>Oxalobacteraceae</taxon>
        <taxon>Noviherbaspirillum</taxon>
    </lineage>
</organism>
<dbReference type="EMBL" id="FXUL01000003">
    <property type="protein sequence ID" value="SMP52860.1"/>
    <property type="molecule type" value="Genomic_DNA"/>
</dbReference>
<reference evidence="2 3" key="1">
    <citation type="submission" date="2017-05" db="EMBL/GenBank/DDBJ databases">
        <authorList>
            <person name="Varghese N."/>
            <person name="Submissions S."/>
        </authorList>
    </citation>
    <scope>NUCLEOTIDE SEQUENCE [LARGE SCALE GENOMIC DNA]</scope>
    <source>
        <strain evidence="2 3">DSM 26001</strain>
    </source>
</reference>
<evidence type="ECO:0000313" key="3">
    <source>
        <dbReference type="Proteomes" id="UP001158049"/>
    </source>
</evidence>
<dbReference type="InterPro" id="IPR029016">
    <property type="entry name" value="GAF-like_dom_sf"/>
</dbReference>
<dbReference type="PANTHER" id="PTHR38765">
    <property type="entry name" value="DUF484 DOMAIN-CONTAINING PROTEIN"/>
    <property type="match status" value="1"/>
</dbReference>
<protein>
    <recommendedName>
        <fullName evidence="4">DUF484 family protein</fullName>
    </recommendedName>
</protein>
<dbReference type="Proteomes" id="UP001158049">
    <property type="component" value="Unassembled WGS sequence"/>
</dbReference>
<dbReference type="InterPro" id="IPR007435">
    <property type="entry name" value="DUF484"/>
</dbReference>
<comment type="caution">
    <text evidence="2">The sequence shown here is derived from an EMBL/GenBank/DDBJ whole genome shotgun (WGS) entry which is preliminary data.</text>
</comment>
<name>A0ABY1PZF0_9BURK</name>
<evidence type="ECO:0008006" key="4">
    <source>
        <dbReference type="Google" id="ProtNLM"/>
    </source>
</evidence>
<evidence type="ECO:0000256" key="1">
    <source>
        <dbReference type="SAM" id="Coils"/>
    </source>
</evidence>
<dbReference type="Pfam" id="PF04340">
    <property type="entry name" value="DUF484"/>
    <property type="match status" value="1"/>
</dbReference>
<dbReference type="PANTHER" id="PTHR38765:SF1">
    <property type="entry name" value="DUF484 DOMAIN-CONTAINING PROTEIN"/>
    <property type="match status" value="1"/>
</dbReference>
<dbReference type="RefSeq" id="WP_283441469.1">
    <property type="nucleotide sequence ID" value="NZ_FXUL01000003.1"/>
</dbReference>
<keyword evidence="1" id="KW-0175">Coiled coil</keyword>
<evidence type="ECO:0000313" key="2">
    <source>
        <dbReference type="EMBL" id="SMP52860.1"/>
    </source>
</evidence>
<accession>A0ABY1PZF0</accession>
<feature type="coiled-coil region" evidence="1">
    <location>
        <begin position="40"/>
        <end position="67"/>
    </location>
</feature>
<sequence>MSMESTTVAAYLASHPDFFEEHTELLSSVRLSSGLSGRAISLQERQMEVLREKYKQLELKMSTLMRNGQENDAIAEKFQQWTCSLLASRHDTELPRILVDGLRNRFDVPQVTLRLWGVGADHANAWFAKPVSGDIRIFANGLDAPFCGPNNDFEAAGWLDDAGTVKSIAMLPLRAPGAQQAFGMLVLGSPDAQRFSETMSTDFLIRFAATASAALASLLA</sequence>
<gene>
    <name evidence="2" type="ORF">SAMN06295970_103202</name>
</gene>
<dbReference type="Gene3D" id="3.30.450.40">
    <property type="match status" value="1"/>
</dbReference>
<keyword evidence="3" id="KW-1185">Reference proteome</keyword>